<sequence>MVDGVAAEKKREHPPLRPDNPEDPSDVSKYQNIAEPDGDGTPSLRAEDELLVSVSDTATASITIPTIAPVYATRREAREAERAAAALAGATSTGSPATVVEPVLVVPAATTAPSPLASVADTDADAPATSGAAVDPDSRRARRAAEASSRTRGQRSTTARATAARSTGARSTGARSTPARSASARPTAPRASRAAATPAATSAAPRGASFARASKRVTVVGAMLFAGAMLVATSVPANAFFVDTPEVTAAKKAAGAQSFVAAGAAPEASVSRDGYSVSTIVVNEYASTSASTFTNDVAGTVQWPFQTGVPISSGFGARQVSNCSFCSTFHQGLDFIPGAGSPIQSIADGVVSAVSGPSGAFGNHVEIEHVINGQKVTSTYSHMQTGSVTVAVGDTVTVGQIVGAVGSTGNSTGAHLHFEIHLNGVPVDPYPWLTANTN</sequence>
<dbReference type="Gene3D" id="2.70.70.10">
    <property type="entry name" value="Glucose Permease (Domain IIA)"/>
    <property type="match status" value="1"/>
</dbReference>
<dbReference type="InterPro" id="IPR016047">
    <property type="entry name" value="M23ase_b-sheet_dom"/>
</dbReference>
<dbReference type="Pfam" id="PF01551">
    <property type="entry name" value="Peptidase_M23"/>
    <property type="match status" value="1"/>
</dbReference>
<dbReference type="Proteomes" id="UP000321154">
    <property type="component" value="Unassembled WGS sequence"/>
</dbReference>
<evidence type="ECO:0000259" key="3">
    <source>
        <dbReference type="Pfam" id="PF01551"/>
    </source>
</evidence>
<gene>
    <name evidence="4" type="ORF">FFA01_21810</name>
</gene>
<reference evidence="4 5" key="1">
    <citation type="submission" date="2019-07" db="EMBL/GenBank/DDBJ databases">
        <title>Whole genome shotgun sequence of Frigoribacterium faeni NBRC 103066.</title>
        <authorList>
            <person name="Hosoyama A."/>
            <person name="Uohara A."/>
            <person name="Ohji S."/>
            <person name="Ichikawa N."/>
        </authorList>
    </citation>
    <scope>NUCLEOTIDE SEQUENCE [LARGE SCALE GENOMIC DNA]</scope>
    <source>
        <strain evidence="4 5">NBRC 103066</strain>
    </source>
</reference>
<feature type="region of interest" description="Disordered" evidence="2">
    <location>
        <begin position="116"/>
        <end position="208"/>
    </location>
</feature>
<dbReference type="PANTHER" id="PTHR21666:SF289">
    <property type="entry name" value="L-ALA--D-GLU ENDOPEPTIDASE"/>
    <property type="match status" value="1"/>
</dbReference>
<organism evidence="4 5">
    <name type="scientific">Frigoribacterium faeni</name>
    <dbReference type="NCBI Taxonomy" id="145483"/>
    <lineage>
        <taxon>Bacteria</taxon>
        <taxon>Bacillati</taxon>
        <taxon>Actinomycetota</taxon>
        <taxon>Actinomycetes</taxon>
        <taxon>Micrococcales</taxon>
        <taxon>Microbacteriaceae</taxon>
        <taxon>Frigoribacterium</taxon>
    </lineage>
</organism>
<feature type="compositionally biased region" description="Low complexity" evidence="2">
    <location>
        <begin position="146"/>
        <end position="208"/>
    </location>
</feature>
<feature type="region of interest" description="Disordered" evidence="2">
    <location>
        <begin position="1"/>
        <end position="45"/>
    </location>
</feature>
<feature type="domain" description="M23ase beta-sheet core" evidence="3">
    <location>
        <begin position="329"/>
        <end position="429"/>
    </location>
</feature>
<feature type="compositionally biased region" description="Basic and acidic residues" evidence="2">
    <location>
        <begin position="1"/>
        <end position="20"/>
    </location>
</feature>
<evidence type="ECO:0000313" key="5">
    <source>
        <dbReference type="Proteomes" id="UP000321154"/>
    </source>
</evidence>
<evidence type="ECO:0000256" key="2">
    <source>
        <dbReference type="SAM" id="MobiDB-lite"/>
    </source>
</evidence>
<dbReference type="InterPro" id="IPR011055">
    <property type="entry name" value="Dup_hybrid_motif"/>
</dbReference>
<evidence type="ECO:0000256" key="1">
    <source>
        <dbReference type="ARBA" id="ARBA00022729"/>
    </source>
</evidence>
<dbReference type="PANTHER" id="PTHR21666">
    <property type="entry name" value="PEPTIDASE-RELATED"/>
    <property type="match status" value="1"/>
</dbReference>
<keyword evidence="5" id="KW-1185">Reference proteome</keyword>
<dbReference type="InterPro" id="IPR050570">
    <property type="entry name" value="Cell_wall_metabolism_enzyme"/>
</dbReference>
<dbReference type="CDD" id="cd12797">
    <property type="entry name" value="M23_peptidase"/>
    <property type="match status" value="1"/>
</dbReference>
<feature type="compositionally biased region" description="Basic and acidic residues" evidence="2">
    <location>
        <begin position="136"/>
        <end position="145"/>
    </location>
</feature>
<name>A0ABQ0UQZ7_9MICO</name>
<evidence type="ECO:0000313" key="4">
    <source>
        <dbReference type="EMBL" id="GEK83872.1"/>
    </source>
</evidence>
<accession>A0ABQ0UQZ7</accession>
<proteinExistence type="predicted"/>
<comment type="caution">
    <text evidence="4">The sequence shown here is derived from an EMBL/GenBank/DDBJ whole genome shotgun (WGS) entry which is preliminary data.</text>
</comment>
<keyword evidence="1" id="KW-0732">Signal</keyword>
<protein>
    <recommendedName>
        <fullName evidence="3">M23ase beta-sheet core domain-containing protein</fullName>
    </recommendedName>
</protein>
<dbReference type="SUPFAM" id="SSF51261">
    <property type="entry name" value="Duplicated hybrid motif"/>
    <property type="match status" value="1"/>
</dbReference>
<dbReference type="EMBL" id="BJUV01000021">
    <property type="protein sequence ID" value="GEK83872.1"/>
    <property type="molecule type" value="Genomic_DNA"/>
</dbReference>